<protein>
    <submittedName>
        <fullName evidence="5">Glycosyl transferases group 1 family protein</fullName>
    </submittedName>
</protein>
<dbReference type="Gene3D" id="3.40.50.2000">
    <property type="entry name" value="Glycogen Phosphorylase B"/>
    <property type="match status" value="2"/>
</dbReference>
<dbReference type="PANTHER" id="PTHR12526">
    <property type="entry name" value="GLYCOSYLTRANSFERASE"/>
    <property type="match status" value="1"/>
</dbReference>
<gene>
    <name evidence="5" type="ORF">ARTSIC4J27_3601</name>
</gene>
<dbReference type="CDD" id="cd03802">
    <property type="entry name" value="GT4_AviGT4-like"/>
    <property type="match status" value="1"/>
</dbReference>
<name>A0A024H764_9MICC</name>
<evidence type="ECO:0000313" key="5">
    <source>
        <dbReference type="EMBL" id="CCQ47609.1"/>
    </source>
</evidence>
<dbReference type="Pfam" id="PF13439">
    <property type="entry name" value="Glyco_transf_4"/>
    <property type="match status" value="1"/>
</dbReference>
<sequence length="353" mass="38025">MRIGLVAGPWIPVPPVTYGGIERVVDSLARGFAAAGHEVVLAAPSDSTCPVPLAPGMRPAQIDDLGFTISELSHVTRAYEAMGDVDIIHDHTLTGPLYMQRPKRVPLVTTIHGPLNEEAVDIYRAIGRHAAVIAISRDQCSRAPEVPVTRVIHHGMDVASVPVGSGSGGYLCFVGRACPDKGLLEAIMIAREAGIPLRIAVKMRQPDEIRYFREVIEPMLGPNEDFVGEVDDAAKYGLMGEALAFLNPIQWSEPFGLVMIEALATGTPVIGTPIGSAPEIIDHGRTGFLGRTEQLAGFVQEATGLSRATCRKVARERFGEERMVREHLWLFGKLAAGEMPAGVPDRVGLHQNL</sequence>
<dbReference type="Proteomes" id="UP000035722">
    <property type="component" value="Unassembled WGS sequence"/>
</dbReference>
<keyword evidence="6" id="KW-1185">Reference proteome</keyword>
<dbReference type="EMBL" id="CAQI01000053">
    <property type="protein sequence ID" value="CCQ47609.1"/>
    <property type="molecule type" value="Genomic_DNA"/>
</dbReference>
<keyword evidence="2 5" id="KW-0808">Transferase</keyword>
<proteinExistence type="predicted"/>
<dbReference type="AlphaFoldDB" id="A0A024H764"/>
<dbReference type="GO" id="GO:0016757">
    <property type="term" value="F:glycosyltransferase activity"/>
    <property type="evidence" value="ECO:0007669"/>
    <property type="project" value="UniProtKB-KW"/>
</dbReference>
<evidence type="ECO:0000256" key="1">
    <source>
        <dbReference type="ARBA" id="ARBA00022676"/>
    </source>
</evidence>
<evidence type="ECO:0000259" key="4">
    <source>
        <dbReference type="Pfam" id="PF13439"/>
    </source>
</evidence>
<dbReference type="Pfam" id="PF00534">
    <property type="entry name" value="Glycos_transf_1"/>
    <property type="match status" value="1"/>
</dbReference>
<comment type="caution">
    <text evidence="5">The sequence shown here is derived from an EMBL/GenBank/DDBJ whole genome shotgun (WGS) entry which is preliminary data.</text>
</comment>
<accession>A0A024H764</accession>
<dbReference type="PANTHER" id="PTHR12526:SF595">
    <property type="entry name" value="BLL5217 PROTEIN"/>
    <property type="match status" value="1"/>
</dbReference>
<dbReference type="OrthoDB" id="9809227at2"/>
<evidence type="ECO:0000313" key="6">
    <source>
        <dbReference type="Proteomes" id="UP000035722"/>
    </source>
</evidence>
<dbReference type="InterPro" id="IPR028098">
    <property type="entry name" value="Glyco_trans_4-like_N"/>
</dbReference>
<keyword evidence="1" id="KW-0328">Glycosyltransferase</keyword>
<feature type="domain" description="Glycosyl transferase family 1" evidence="3">
    <location>
        <begin position="170"/>
        <end position="293"/>
    </location>
</feature>
<reference evidence="6" key="1">
    <citation type="journal article" date="2014" name="Genome Announc.">
        <title>Genome Sequence of Arthrobacter siccitolerans 4J27, a Xeroprotectant-Producing Desiccation-Tolerant Microorganism.</title>
        <authorList>
            <person name="Manzanera M."/>
            <person name="Santa-Cruz-Calvo L."/>
            <person name="Vilchez J.I."/>
            <person name="Garcia-Fontana C."/>
            <person name="Silva-Castro G.A."/>
            <person name="Calvo C."/>
            <person name="Gonzalez-Lopez J."/>
        </authorList>
    </citation>
    <scope>NUCLEOTIDE SEQUENCE [LARGE SCALE GENOMIC DNA]</scope>
    <source>
        <strain evidence="6">4J27</strain>
    </source>
</reference>
<dbReference type="STRING" id="861266.ARTSIC4J27_3601"/>
<feature type="domain" description="Glycosyltransferase subfamily 4-like N-terminal" evidence="4">
    <location>
        <begin position="18"/>
        <end position="158"/>
    </location>
</feature>
<evidence type="ECO:0000259" key="3">
    <source>
        <dbReference type="Pfam" id="PF00534"/>
    </source>
</evidence>
<organism evidence="5 6">
    <name type="scientific">Pseudarthrobacter siccitolerans</name>
    <dbReference type="NCBI Taxonomy" id="861266"/>
    <lineage>
        <taxon>Bacteria</taxon>
        <taxon>Bacillati</taxon>
        <taxon>Actinomycetota</taxon>
        <taxon>Actinomycetes</taxon>
        <taxon>Micrococcales</taxon>
        <taxon>Micrococcaceae</taxon>
        <taxon>Pseudarthrobacter</taxon>
    </lineage>
</organism>
<evidence type="ECO:0000256" key="2">
    <source>
        <dbReference type="ARBA" id="ARBA00022679"/>
    </source>
</evidence>
<dbReference type="InterPro" id="IPR001296">
    <property type="entry name" value="Glyco_trans_1"/>
</dbReference>
<dbReference type="SUPFAM" id="SSF53756">
    <property type="entry name" value="UDP-Glycosyltransferase/glycogen phosphorylase"/>
    <property type="match status" value="1"/>
</dbReference>
<dbReference type="RefSeq" id="WP_050056457.1">
    <property type="nucleotide sequence ID" value="NZ_CAQI01000053.1"/>
</dbReference>